<evidence type="ECO:0000256" key="3">
    <source>
        <dbReference type="PROSITE-ProRule" id="PRU00023"/>
    </source>
</evidence>
<evidence type="ECO:0000256" key="4">
    <source>
        <dbReference type="SAM" id="MobiDB-lite"/>
    </source>
</evidence>
<evidence type="ECO:0000313" key="6">
    <source>
        <dbReference type="Proteomes" id="UP001470230"/>
    </source>
</evidence>
<feature type="repeat" description="ANK" evidence="3">
    <location>
        <begin position="77"/>
        <end position="109"/>
    </location>
</feature>
<evidence type="ECO:0008006" key="7">
    <source>
        <dbReference type="Google" id="ProtNLM"/>
    </source>
</evidence>
<keyword evidence="1" id="KW-0677">Repeat</keyword>
<feature type="compositionally biased region" description="Basic and acidic residues" evidence="4">
    <location>
        <begin position="151"/>
        <end position="161"/>
    </location>
</feature>
<gene>
    <name evidence="5" type="ORF">M9Y10_044194</name>
</gene>
<feature type="repeat" description="ANK" evidence="3">
    <location>
        <begin position="43"/>
        <end position="76"/>
    </location>
</feature>
<feature type="compositionally biased region" description="Low complexity" evidence="4">
    <location>
        <begin position="163"/>
        <end position="172"/>
    </location>
</feature>
<protein>
    <recommendedName>
        <fullName evidence="7">Ankyrin repeat protein</fullName>
    </recommendedName>
</protein>
<evidence type="ECO:0000256" key="1">
    <source>
        <dbReference type="ARBA" id="ARBA00022737"/>
    </source>
</evidence>
<dbReference type="InterPro" id="IPR036770">
    <property type="entry name" value="Ankyrin_rpt-contain_sf"/>
</dbReference>
<proteinExistence type="predicted"/>
<dbReference type="InterPro" id="IPR002110">
    <property type="entry name" value="Ankyrin_rpt"/>
</dbReference>
<dbReference type="Gene3D" id="1.25.40.20">
    <property type="entry name" value="Ankyrin repeat-containing domain"/>
    <property type="match status" value="2"/>
</dbReference>
<accession>A0ABR2K4R7</accession>
<keyword evidence="2 3" id="KW-0040">ANK repeat</keyword>
<dbReference type="PANTHER" id="PTHR24198:SF165">
    <property type="entry name" value="ANKYRIN REPEAT-CONTAINING PROTEIN-RELATED"/>
    <property type="match status" value="1"/>
</dbReference>
<dbReference type="PROSITE" id="PS50088">
    <property type="entry name" value="ANK_REPEAT"/>
    <property type="match status" value="2"/>
</dbReference>
<dbReference type="PRINTS" id="PR01415">
    <property type="entry name" value="ANKYRIN"/>
</dbReference>
<sequence length="172" mass="18772">MTEEEEYDPQFEFFECCRYGDEETGLSLLESYTEIDPCKPDEYGTTPIHAAAANGLVKLMEAIVKKPGVNLNVKTSGGNTPLHYAAINRNSKIIAILIKAGADPKVKNEQGQSPLFEACSKFDETNPEEVHAVDLLIGPDSEIPDSIQVPADDKDVVKDDEGNSNGENNNNN</sequence>
<name>A0ABR2K4R7_9EUKA</name>
<feature type="region of interest" description="Disordered" evidence="4">
    <location>
        <begin position="141"/>
        <end position="172"/>
    </location>
</feature>
<dbReference type="Proteomes" id="UP001470230">
    <property type="component" value="Unassembled WGS sequence"/>
</dbReference>
<organism evidence="5 6">
    <name type="scientific">Tritrichomonas musculus</name>
    <dbReference type="NCBI Taxonomy" id="1915356"/>
    <lineage>
        <taxon>Eukaryota</taxon>
        <taxon>Metamonada</taxon>
        <taxon>Parabasalia</taxon>
        <taxon>Tritrichomonadida</taxon>
        <taxon>Tritrichomonadidae</taxon>
        <taxon>Tritrichomonas</taxon>
    </lineage>
</organism>
<dbReference type="PANTHER" id="PTHR24198">
    <property type="entry name" value="ANKYRIN REPEAT AND PROTEIN KINASE DOMAIN-CONTAINING PROTEIN"/>
    <property type="match status" value="1"/>
</dbReference>
<evidence type="ECO:0000313" key="5">
    <source>
        <dbReference type="EMBL" id="KAK8885065.1"/>
    </source>
</evidence>
<dbReference type="SMART" id="SM00248">
    <property type="entry name" value="ANK"/>
    <property type="match status" value="3"/>
</dbReference>
<dbReference type="EMBL" id="JAPFFF010000008">
    <property type="protein sequence ID" value="KAK8885065.1"/>
    <property type="molecule type" value="Genomic_DNA"/>
</dbReference>
<dbReference type="SUPFAM" id="SSF48403">
    <property type="entry name" value="Ankyrin repeat"/>
    <property type="match status" value="1"/>
</dbReference>
<reference evidence="5 6" key="1">
    <citation type="submission" date="2024-04" db="EMBL/GenBank/DDBJ databases">
        <title>Tritrichomonas musculus Genome.</title>
        <authorList>
            <person name="Alves-Ferreira E."/>
            <person name="Grigg M."/>
            <person name="Lorenzi H."/>
            <person name="Galac M."/>
        </authorList>
    </citation>
    <scope>NUCLEOTIDE SEQUENCE [LARGE SCALE GENOMIC DNA]</scope>
    <source>
        <strain evidence="5 6">EAF2021</strain>
    </source>
</reference>
<evidence type="ECO:0000256" key="2">
    <source>
        <dbReference type="ARBA" id="ARBA00023043"/>
    </source>
</evidence>
<dbReference type="Pfam" id="PF12796">
    <property type="entry name" value="Ank_2"/>
    <property type="match status" value="1"/>
</dbReference>
<comment type="caution">
    <text evidence="5">The sequence shown here is derived from an EMBL/GenBank/DDBJ whole genome shotgun (WGS) entry which is preliminary data.</text>
</comment>
<dbReference type="PROSITE" id="PS50297">
    <property type="entry name" value="ANK_REP_REGION"/>
    <property type="match status" value="1"/>
</dbReference>
<keyword evidence="6" id="KW-1185">Reference proteome</keyword>